<dbReference type="Pfam" id="PF15901">
    <property type="entry name" value="Sortilin_C"/>
    <property type="match status" value="2"/>
</dbReference>
<dbReference type="InterPro" id="IPR006581">
    <property type="entry name" value="VPS10"/>
</dbReference>
<keyword evidence="11" id="KW-0333">Golgi apparatus</keyword>
<dbReference type="EMBL" id="MSFM01000016">
    <property type="protein sequence ID" value="PKY00186.1"/>
    <property type="molecule type" value="Genomic_DNA"/>
</dbReference>
<keyword evidence="5" id="KW-0813">Transport</keyword>
<evidence type="ECO:0000256" key="15">
    <source>
        <dbReference type="ARBA" id="ARBA00025569"/>
    </source>
</evidence>
<evidence type="ECO:0000256" key="8">
    <source>
        <dbReference type="ARBA" id="ARBA00022737"/>
    </source>
</evidence>
<keyword evidence="14" id="KW-0325">Glycoprotein</keyword>
<dbReference type="PANTHER" id="PTHR12106">
    <property type="entry name" value="SORTILIN RELATED"/>
    <property type="match status" value="1"/>
</dbReference>
<name>A0A2I1CRD1_ASPC2</name>
<evidence type="ECO:0000313" key="23">
    <source>
        <dbReference type="Proteomes" id="UP000234254"/>
    </source>
</evidence>
<dbReference type="GeneID" id="36549141"/>
<evidence type="ECO:0000256" key="6">
    <source>
        <dbReference type="ARBA" id="ARBA00022692"/>
    </source>
</evidence>
<evidence type="ECO:0000256" key="5">
    <source>
        <dbReference type="ARBA" id="ARBA00022448"/>
    </source>
</evidence>
<feature type="domain" description="VPS10" evidence="21">
    <location>
        <begin position="53"/>
        <end position="673"/>
    </location>
</feature>
<dbReference type="InterPro" id="IPR031777">
    <property type="entry name" value="Sortilin_C"/>
</dbReference>
<comment type="function">
    <text evidence="15">Functions as a sorting receptor in the Golgi compartment required for the intracellular sorting and delivery of soluble vacuolar proteins, like carboxypeptidase Y (CPY) and proteinase A. Executes multiple rounds of sorting by cycling between the late Golgi and a prevacuolar endosome-like compartment.</text>
</comment>
<dbReference type="VEuPathDB" id="FungiDB:P168DRAFT_330701"/>
<dbReference type="Gene3D" id="3.30.60.270">
    <property type="match status" value="2"/>
</dbReference>
<comment type="similarity">
    <text evidence="3">Belongs to the VPS10-related sortilin family.</text>
</comment>
<reference evidence="22" key="1">
    <citation type="submission" date="2016-12" db="EMBL/GenBank/DDBJ databases">
        <title>The genomes of Aspergillus section Nigri reveals drivers in fungal speciation.</title>
        <authorList>
            <consortium name="DOE Joint Genome Institute"/>
            <person name="Vesth T.C."/>
            <person name="Nybo J."/>
            <person name="Theobald S."/>
            <person name="Brandl J."/>
            <person name="Frisvad J.C."/>
            <person name="Nielsen K.F."/>
            <person name="Lyhne E.K."/>
            <person name="Kogle M.E."/>
            <person name="Kuo A."/>
            <person name="Riley R."/>
            <person name="Clum A."/>
            <person name="Nolan M."/>
            <person name="Lipzen A."/>
            <person name="Salamov A."/>
            <person name="Henrissat B."/>
            <person name="Wiebenga A."/>
            <person name="De vries R.P."/>
            <person name="Grigoriev I.V."/>
            <person name="Mortensen U.H."/>
            <person name="Andersen M.R."/>
            <person name="Baker S.E."/>
        </authorList>
    </citation>
    <scope>NUCLEOTIDE SEQUENCE</scope>
    <source>
        <strain evidence="22">IBT 28561</strain>
    </source>
</reference>
<evidence type="ECO:0000256" key="14">
    <source>
        <dbReference type="ARBA" id="ARBA00023180"/>
    </source>
</evidence>
<dbReference type="GO" id="GO:0005794">
    <property type="term" value="C:Golgi apparatus"/>
    <property type="evidence" value="ECO:0007669"/>
    <property type="project" value="UniProtKB-SubCell"/>
</dbReference>
<evidence type="ECO:0000259" key="21">
    <source>
        <dbReference type="SMART" id="SM00602"/>
    </source>
</evidence>
<dbReference type="GO" id="GO:0005829">
    <property type="term" value="C:cytosol"/>
    <property type="evidence" value="ECO:0007669"/>
    <property type="project" value="GOC"/>
</dbReference>
<feature type="domain" description="VPS10" evidence="21">
    <location>
        <begin position="708"/>
        <end position="1343"/>
    </location>
</feature>
<dbReference type="Pfam" id="PF15902">
    <property type="entry name" value="Sortilin-Vps10"/>
    <property type="match status" value="2"/>
</dbReference>
<dbReference type="SMART" id="SM00602">
    <property type="entry name" value="VPS10"/>
    <property type="match status" value="2"/>
</dbReference>
<keyword evidence="6 19" id="KW-0812">Transmembrane</keyword>
<feature type="chain" id="PRO_5014173757" description="Vacuolar protein sorting/targeting protein 10" evidence="20">
    <location>
        <begin position="24"/>
        <end position="1488"/>
    </location>
</feature>
<evidence type="ECO:0000256" key="1">
    <source>
        <dbReference type="ARBA" id="ARBA00004166"/>
    </source>
</evidence>
<evidence type="ECO:0000256" key="9">
    <source>
        <dbReference type="ARBA" id="ARBA00022927"/>
    </source>
</evidence>
<keyword evidence="13" id="KW-0675">Receptor</keyword>
<dbReference type="SUPFAM" id="SSF110296">
    <property type="entry name" value="Oligoxyloglucan reducing end-specific cellobiohydrolase"/>
    <property type="match status" value="3"/>
</dbReference>
<evidence type="ECO:0000256" key="16">
    <source>
        <dbReference type="ARBA" id="ARBA00031250"/>
    </source>
</evidence>
<comment type="subcellular location">
    <subcellularLocation>
        <location evidence="1">Golgi apparatus</location>
        <location evidence="1">trans-Golgi network membrane</location>
        <topology evidence="1">Multi-pass membrane protein</topology>
    </subcellularLocation>
    <subcellularLocation>
        <location evidence="2">Prevacuolar compartment membrane</location>
        <topology evidence="2">Multi-pass membrane protein</topology>
    </subcellularLocation>
</comment>
<evidence type="ECO:0000256" key="17">
    <source>
        <dbReference type="ARBA" id="ARBA00031354"/>
    </source>
</evidence>
<dbReference type="FunFam" id="2.130.10.10:FF:000676">
    <property type="entry name" value="Sortilin"/>
    <property type="match status" value="1"/>
</dbReference>
<evidence type="ECO:0000256" key="11">
    <source>
        <dbReference type="ARBA" id="ARBA00023034"/>
    </source>
</evidence>
<dbReference type="GO" id="GO:0006896">
    <property type="term" value="P:Golgi to vacuole transport"/>
    <property type="evidence" value="ECO:0007669"/>
    <property type="project" value="TreeGrafter"/>
</dbReference>
<keyword evidence="12 19" id="KW-0472">Membrane</keyword>
<dbReference type="InterPro" id="IPR015943">
    <property type="entry name" value="WD40/YVTN_repeat-like_dom_sf"/>
</dbReference>
<dbReference type="Gene3D" id="2.130.10.10">
    <property type="entry name" value="YVTN repeat-like/Quinoprotein amine dehydrogenase"/>
    <property type="match status" value="3"/>
</dbReference>
<dbReference type="GO" id="GO:0016020">
    <property type="term" value="C:membrane"/>
    <property type="evidence" value="ECO:0007669"/>
    <property type="project" value="InterPro"/>
</dbReference>
<gene>
    <name evidence="22" type="ORF">P168DRAFT_330701</name>
</gene>
<accession>A0A2I1CRD1</accession>
<evidence type="ECO:0000256" key="20">
    <source>
        <dbReference type="SAM" id="SignalP"/>
    </source>
</evidence>
<evidence type="ECO:0000256" key="7">
    <source>
        <dbReference type="ARBA" id="ARBA00022729"/>
    </source>
</evidence>
<dbReference type="FunFam" id="2.10.70.80:FF:000006">
    <property type="entry name" value="Sortilin"/>
    <property type="match status" value="1"/>
</dbReference>
<comment type="caution">
    <text evidence="22">The sequence shown here is derived from an EMBL/GenBank/DDBJ whole genome shotgun (WGS) entry which is preliminary data.</text>
</comment>
<evidence type="ECO:0000313" key="22">
    <source>
        <dbReference type="EMBL" id="PKY00186.1"/>
    </source>
</evidence>
<dbReference type="PANTHER" id="PTHR12106:SF27">
    <property type="entry name" value="SORTILIN-RELATED RECEPTOR"/>
    <property type="match status" value="1"/>
</dbReference>
<feature type="transmembrane region" description="Helical" evidence="19">
    <location>
        <begin position="1354"/>
        <end position="1375"/>
    </location>
</feature>
<dbReference type="Gene3D" id="2.10.70.80">
    <property type="match status" value="2"/>
</dbReference>
<keyword evidence="8" id="KW-0677">Repeat</keyword>
<dbReference type="FunFam" id="3.30.60.270:FF:000005">
    <property type="entry name" value="Sortilin"/>
    <property type="match status" value="1"/>
</dbReference>
<evidence type="ECO:0000256" key="10">
    <source>
        <dbReference type="ARBA" id="ARBA00022989"/>
    </source>
</evidence>
<organism evidence="22 23">
    <name type="scientific">Aspergillus campestris (strain IBT 28561)</name>
    <dbReference type="NCBI Taxonomy" id="1392248"/>
    <lineage>
        <taxon>Eukaryota</taxon>
        <taxon>Fungi</taxon>
        <taxon>Dikarya</taxon>
        <taxon>Ascomycota</taxon>
        <taxon>Pezizomycotina</taxon>
        <taxon>Eurotiomycetes</taxon>
        <taxon>Eurotiomycetidae</taxon>
        <taxon>Eurotiales</taxon>
        <taxon>Aspergillaceae</taxon>
        <taxon>Aspergillus</taxon>
        <taxon>Aspergillus subgen. Circumdati</taxon>
    </lineage>
</organism>
<dbReference type="OrthoDB" id="443634at2759"/>
<evidence type="ECO:0000256" key="13">
    <source>
        <dbReference type="ARBA" id="ARBA00023170"/>
    </source>
</evidence>
<evidence type="ECO:0000256" key="4">
    <source>
        <dbReference type="ARBA" id="ARBA00015369"/>
    </source>
</evidence>
<keyword evidence="23" id="KW-1185">Reference proteome</keyword>
<evidence type="ECO:0000256" key="2">
    <source>
        <dbReference type="ARBA" id="ARBA00004488"/>
    </source>
</evidence>
<keyword evidence="10 19" id="KW-1133">Transmembrane helix</keyword>
<keyword evidence="7 20" id="KW-0732">Signal</keyword>
<feature type="signal peptide" evidence="20">
    <location>
        <begin position="1"/>
        <end position="23"/>
    </location>
</feature>
<dbReference type="InterPro" id="IPR031778">
    <property type="entry name" value="Sortilin_N"/>
</dbReference>
<dbReference type="RefSeq" id="XP_024688780.1">
    <property type="nucleotide sequence ID" value="XM_024841617.1"/>
</dbReference>
<dbReference type="Proteomes" id="UP000234254">
    <property type="component" value="Unassembled WGS sequence"/>
</dbReference>
<dbReference type="GO" id="GO:0006623">
    <property type="term" value="P:protein targeting to vacuole"/>
    <property type="evidence" value="ECO:0007669"/>
    <property type="project" value="TreeGrafter"/>
</dbReference>
<protein>
    <recommendedName>
        <fullName evidence="4">Vacuolar protein sorting/targeting protein 10</fullName>
    </recommendedName>
    <alternativeName>
        <fullName evidence="17">Carboxypeptidase Y receptor</fullName>
    </alternativeName>
    <alternativeName>
        <fullName evidence="16 18">Sortilin VPS10</fullName>
    </alternativeName>
</protein>
<feature type="transmembrane region" description="Helical" evidence="19">
    <location>
        <begin position="1403"/>
        <end position="1422"/>
    </location>
</feature>
<evidence type="ECO:0000256" key="19">
    <source>
        <dbReference type="SAM" id="Phobius"/>
    </source>
</evidence>
<dbReference type="GO" id="GO:0006895">
    <property type="term" value="P:Golgi to endosome transport"/>
    <property type="evidence" value="ECO:0007669"/>
    <property type="project" value="TreeGrafter"/>
</dbReference>
<evidence type="ECO:0000256" key="18">
    <source>
        <dbReference type="ARBA" id="ARBA00031902"/>
    </source>
</evidence>
<sequence>MIPRWASIVSCLILALLMQIGAAAKSEDQLKIEPKTLKLDESPAALFYFEGTETVLTHLSDGELYRSFDGGKEWEVVETEGAAVGPVLMIRQHPFDNKKAYALSINGRHWITTDQAKTWKSFEVADTPASYFSPLVFHGWNSSKVILQSDECAGRYCIVRSYYTTDDFKSVHLLREGTGGCVWAAGDPQFAENPETRKEIEDRSLCVVTGLKIPLPHAYRLVYSDTYFKDDGGTEVKLQEGRTVSGVQSIVATEKFLLAAAKSKGTEELALYVTTDANSWHRAEFDDHRIEEDAYTVLDGTNHSLQVDVLTSKTSEMGVLFTSNANGTYFTRNLEHTNRKKTRVDFKRIVGIEGIMLVNTVKNSDDVSSGREEKQVVSKVTFDDGRSFKSLKAGKDDLHLHSVTTTKNIGRLFSSATAPGLVAGIGNTGSHLTDFLDGDFYISSDAGATWKLALEGPHKYEFGDQGAIVVAIEDGDKVDSIQFSFNHGKDWKTAKLEHKIRPVTITTAPSPVSLKFIVIGELDGGKTGKHVIYTFDLKDIRQRKCEEKDFDTKWPARFNETGESNCVMGRRQYFKRRKADADCFVDGKPEDFEAFFEPCKCGIEDFECEYKHDKDGEGCVLPSLSPPAGECKDPSDTYMAPSGWRLIPGNACNRDGGKNLDEEIQKSCNGTESKPPSGVVEPKKSRFDKAVGAYVYLERQPTNRGDDEAIVLLTMDATLHISVDHGKEWQQPARIKGKKIITIASHPYNSEAAFFLTSGTEGFYTVNRGQSFEVFEAPIPPVKDSQIPTLTFHPQYPDRLIWMGGVDCPSINCHSDAYYSDNRGHDWKLLLRYAKKCEFGSRENLAESMNLIFCEQHRDENAANKQIRLLSSDDFFTSPPKEVFDLVYDYATMSEFIIVASPDPNDPKSLAASVSVDGKTFAGVKFPPNVQVPEQKAYTVLDSSGHAVFLHVTVGNVDGGRYGSIIKSNSNGTTYVLSLAAVSQSDEGYVDFEKIQGMEGVALANIVSNTDAVSKGAPKAIKTMITHNDGAQWALLPPPLKDARGKPFECSTKSVEECSLNLHGYTERKDERDTMSSGSAIGLMMGMGNVGSQLAGTEDADTFLTTDGGFTWKFVKKGKHIYEFGDAGSVIVIVPDFNTTKVLYYSTDEGDSWEEFAFSDVDMYIDDITTVPSDTSKKFLLWGRHTDSSDLVTVNIDFSGLRDRPCSLDETKENDDYYLWEPKHPFQEDNCLFGHVEQYHRKKTSAQCWNGWKEPHVHSIGNNCTCTRADFECDYNYEPQNDGSCALVPGLPMPDAMAICKEDPDRIEYWEPTGYRRIPQTTCVDGHQKYDQIISKPCPSKEEEYRKKHGISGAGLFFAIVIPVLVAGAAGYFVYTKWDGKFGQIRLGENTGASQRLLSRDSLLVTVPIAVIAGIVAVARAIPLLVSSLWRSASGYAQVGRGRSHGYSRPYASRGSFAARRGDYASVVDDEDELLGVEDASIDEDDEP</sequence>
<evidence type="ECO:0000256" key="12">
    <source>
        <dbReference type="ARBA" id="ARBA00023136"/>
    </source>
</evidence>
<keyword evidence="9" id="KW-0653">Protein transport</keyword>
<dbReference type="InterPro" id="IPR050310">
    <property type="entry name" value="VPS10-sortilin"/>
</dbReference>
<proteinExistence type="inferred from homology"/>
<evidence type="ECO:0000256" key="3">
    <source>
        <dbReference type="ARBA" id="ARBA00008251"/>
    </source>
</evidence>